<protein>
    <submittedName>
        <fullName evidence="2">Uncharacterized protein</fullName>
    </submittedName>
</protein>
<feature type="compositionally biased region" description="Low complexity" evidence="1">
    <location>
        <begin position="152"/>
        <end position="166"/>
    </location>
</feature>
<evidence type="ECO:0000256" key="1">
    <source>
        <dbReference type="SAM" id="MobiDB-lite"/>
    </source>
</evidence>
<name>A0AAD7D8N9_MYCRO</name>
<dbReference type="Proteomes" id="UP001221757">
    <property type="component" value="Unassembled WGS sequence"/>
</dbReference>
<proteinExistence type="predicted"/>
<gene>
    <name evidence="2" type="ORF">B0H17DRAFT_1137366</name>
</gene>
<organism evidence="2 3">
    <name type="scientific">Mycena rosella</name>
    <name type="common">Pink bonnet</name>
    <name type="synonym">Agaricus rosellus</name>
    <dbReference type="NCBI Taxonomy" id="1033263"/>
    <lineage>
        <taxon>Eukaryota</taxon>
        <taxon>Fungi</taxon>
        <taxon>Dikarya</taxon>
        <taxon>Basidiomycota</taxon>
        <taxon>Agaricomycotina</taxon>
        <taxon>Agaricomycetes</taxon>
        <taxon>Agaricomycetidae</taxon>
        <taxon>Agaricales</taxon>
        <taxon>Marasmiineae</taxon>
        <taxon>Mycenaceae</taxon>
        <taxon>Mycena</taxon>
    </lineage>
</organism>
<evidence type="ECO:0000313" key="3">
    <source>
        <dbReference type="Proteomes" id="UP001221757"/>
    </source>
</evidence>
<reference evidence="2" key="1">
    <citation type="submission" date="2023-03" db="EMBL/GenBank/DDBJ databases">
        <title>Massive genome expansion in bonnet fungi (Mycena s.s.) driven by repeated elements and novel gene families across ecological guilds.</title>
        <authorList>
            <consortium name="Lawrence Berkeley National Laboratory"/>
            <person name="Harder C.B."/>
            <person name="Miyauchi S."/>
            <person name="Viragh M."/>
            <person name="Kuo A."/>
            <person name="Thoen E."/>
            <person name="Andreopoulos B."/>
            <person name="Lu D."/>
            <person name="Skrede I."/>
            <person name="Drula E."/>
            <person name="Henrissat B."/>
            <person name="Morin E."/>
            <person name="Kohler A."/>
            <person name="Barry K."/>
            <person name="LaButti K."/>
            <person name="Morin E."/>
            <person name="Salamov A."/>
            <person name="Lipzen A."/>
            <person name="Mereny Z."/>
            <person name="Hegedus B."/>
            <person name="Baldrian P."/>
            <person name="Stursova M."/>
            <person name="Weitz H."/>
            <person name="Taylor A."/>
            <person name="Grigoriev I.V."/>
            <person name="Nagy L.G."/>
            <person name="Martin F."/>
            <person name="Kauserud H."/>
        </authorList>
    </citation>
    <scope>NUCLEOTIDE SEQUENCE</scope>
    <source>
        <strain evidence="2">CBHHK067</strain>
    </source>
</reference>
<dbReference type="AlphaFoldDB" id="A0AAD7D8N9"/>
<evidence type="ECO:0000313" key="2">
    <source>
        <dbReference type="EMBL" id="KAJ7685886.1"/>
    </source>
</evidence>
<dbReference type="EMBL" id="JARKIE010000102">
    <property type="protein sequence ID" value="KAJ7685886.1"/>
    <property type="molecule type" value="Genomic_DNA"/>
</dbReference>
<sequence>MYGTLNQTRHLCRECAGLVCKQGTCQLGSELGNGEEYEVPRSIAPTPPTHGAHGGIIGGPASPRPETAPPAYSNCTLGGSVGCADAACARGRGTPIRKGVVGAGFPVSYSAHWQSGNSPSTVLSGLKQLHHPHHAAEGEGMERTAQTSAPRSYCSGSHSRSSANSRRAAHTPPRAAVPAPRGKERRGEIGVVVRRKVGMVGTATCANGFADAKMASAAFSNNAGTLMECAVFELDVTGFQIKALSLTSDLPVLECLHQCFACRMPEYFQQQGAAVNLTGHMPEYFQAQRNGFKGQPLNVLQHSPKLH</sequence>
<feature type="region of interest" description="Disordered" evidence="1">
    <location>
        <begin position="134"/>
        <end position="184"/>
    </location>
</feature>
<keyword evidence="3" id="KW-1185">Reference proteome</keyword>
<comment type="caution">
    <text evidence="2">The sequence shown here is derived from an EMBL/GenBank/DDBJ whole genome shotgun (WGS) entry which is preliminary data.</text>
</comment>
<accession>A0AAD7D8N9</accession>